<feature type="binding site" description="axial binding residue" evidence="8">
    <location>
        <position position="81"/>
    </location>
    <ligand>
        <name>heme</name>
        <dbReference type="ChEBI" id="CHEBI:30413"/>
    </ligand>
    <ligandPart>
        <name>Fe</name>
        <dbReference type="ChEBI" id="CHEBI:18248"/>
    </ligandPart>
</feature>
<keyword evidence="5 8" id="KW-0479">Metal-binding</keyword>
<comment type="cofactor">
    <cofactor evidence="1 8">
        <name>heme</name>
        <dbReference type="ChEBI" id="CHEBI:30413"/>
    </cofactor>
</comment>
<evidence type="ECO:0000256" key="4">
    <source>
        <dbReference type="ARBA" id="ARBA00022617"/>
    </source>
</evidence>
<dbReference type="Gene3D" id="1.10.630.10">
    <property type="entry name" value="Cytochrome P450"/>
    <property type="match status" value="1"/>
</dbReference>
<dbReference type="EMBL" id="BTSY01000004">
    <property type="protein sequence ID" value="GMT21512.1"/>
    <property type="molecule type" value="Genomic_DNA"/>
</dbReference>
<evidence type="ECO:0000256" key="9">
    <source>
        <dbReference type="RuleBase" id="RU000461"/>
    </source>
</evidence>
<dbReference type="GO" id="GO:0016705">
    <property type="term" value="F:oxidoreductase activity, acting on paired donors, with incorporation or reduction of molecular oxygen"/>
    <property type="evidence" value="ECO:0007669"/>
    <property type="project" value="InterPro"/>
</dbReference>
<organism evidence="10 11">
    <name type="scientific">Pristionchus fissidentatus</name>
    <dbReference type="NCBI Taxonomy" id="1538716"/>
    <lineage>
        <taxon>Eukaryota</taxon>
        <taxon>Metazoa</taxon>
        <taxon>Ecdysozoa</taxon>
        <taxon>Nematoda</taxon>
        <taxon>Chromadorea</taxon>
        <taxon>Rhabditida</taxon>
        <taxon>Rhabditina</taxon>
        <taxon>Diplogasteromorpha</taxon>
        <taxon>Diplogasteroidea</taxon>
        <taxon>Neodiplogasteridae</taxon>
        <taxon>Pristionchus</taxon>
    </lineage>
</organism>
<keyword evidence="7 9" id="KW-0503">Monooxygenase</keyword>
<keyword evidence="11" id="KW-1185">Reference proteome</keyword>
<dbReference type="PROSITE" id="PS00086">
    <property type="entry name" value="CYTOCHROME_P450"/>
    <property type="match status" value="1"/>
</dbReference>
<evidence type="ECO:0000256" key="1">
    <source>
        <dbReference type="ARBA" id="ARBA00001971"/>
    </source>
</evidence>
<evidence type="ECO:0000313" key="10">
    <source>
        <dbReference type="EMBL" id="GMT21512.1"/>
    </source>
</evidence>
<proteinExistence type="inferred from homology"/>
<dbReference type="InterPro" id="IPR017972">
    <property type="entry name" value="Cyt_P450_CS"/>
</dbReference>
<keyword evidence="6 8" id="KW-0408">Iron</keyword>
<dbReference type="Pfam" id="PF00067">
    <property type="entry name" value="p450"/>
    <property type="match status" value="1"/>
</dbReference>
<dbReference type="Proteomes" id="UP001432322">
    <property type="component" value="Unassembled WGS sequence"/>
</dbReference>
<dbReference type="GO" id="GO:0004497">
    <property type="term" value="F:monooxygenase activity"/>
    <property type="evidence" value="ECO:0007669"/>
    <property type="project" value="UniProtKB-KW"/>
</dbReference>
<dbReference type="InterPro" id="IPR036396">
    <property type="entry name" value="Cyt_P450_sf"/>
</dbReference>
<feature type="non-terminal residue" evidence="10">
    <location>
        <position position="1"/>
    </location>
</feature>
<dbReference type="GO" id="GO:0020037">
    <property type="term" value="F:heme binding"/>
    <property type="evidence" value="ECO:0007669"/>
    <property type="project" value="InterPro"/>
</dbReference>
<keyword evidence="4 8" id="KW-0349">Heme</keyword>
<evidence type="ECO:0000256" key="2">
    <source>
        <dbReference type="ARBA" id="ARBA00003690"/>
    </source>
</evidence>
<accession>A0AAV5VS23</accession>
<comment type="similarity">
    <text evidence="3 9">Belongs to the cytochrome P450 family.</text>
</comment>
<reference evidence="10" key="1">
    <citation type="submission" date="2023-10" db="EMBL/GenBank/DDBJ databases">
        <title>Genome assembly of Pristionchus species.</title>
        <authorList>
            <person name="Yoshida K."/>
            <person name="Sommer R.J."/>
        </authorList>
    </citation>
    <scope>NUCLEOTIDE SEQUENCE</scope>
    <source>
        <strain evidence="10">RS5133</strain>
    </source>
</reference>
<dbReference type="GO" id="GO:0005506">
    <property type="term" value="F:iron ion binding"/>
    <property type="evidence" value="ECO:0007669"/>
    <property type="project" value="InterPro"/>
</dbReference>
<dbReference type="PANTHER" id="PTHR24291">
    <property type="entry name" value="CYTOCHROME P450 FAMILY 4"/>
    <property type="match status" value="1"/>
</dbReference>
<evidence type="ECO:0000256" key="3">
    <source>
        <dbReference type="ARBA" id="ARBA00010617"/>
    </source>
</evidence>
<dbReference type="GO" id="GO:0005789">
    <property type="term" value="C:endoplasmic reticulum membrane"/>
    <property type="evidence" value="ECO:0007669"/>
    <property type="project" value="UniProtKB-SubCell"/>
</dbReference>
<dbReference type="SUPFAM" id="SSF48264">
    <property type="entry name" value="Cytochrome P450"/>
    <property type="match status" value="1"/>
</dbReference>
<dbReference type="InterPro" id="IPR001128">
    <property type="entry name" value="Cyt_P450"/>
</dbReference>
<comment type="function">
    <text evidence="2">May be involved in the metabolism of insect hormones and in the breakdown of synthetic insecticides.</text>
</comment>
<gene>
    <name evidence="10" type="ORF">PFISCL1PPCAC_12809</name>
</gene>
<evidence type="ECO:0008006" key="12">
    <source>
        <dbReference type="Google" id="ProtNLM"/>
    </source>
</evidence>
<dbReference type="PANTHER" id="PTHR24291:SF130">
    <property type="entry name" value="CYTOCHROME P450 FAMILY"/>
    <property type="match status" value="1"/>
</dbReference>
<dbReference type="InterPro" id="IPR002403">
    <property type="entry name" value="Cyt_P450_E_grp-IV"/>
</dbReference>
<evidence type="ECO:0000256" key="8">
    <source>
        <dbReference type="PIRSR" id="PIRSR602403-1"/>
    </source>
</evidence>
<comment type="caution">
    <text evidence="10">The sequence shown here is derived from an EMBL/GenBank/DDBJ whole genome shotgun (WGS) entry which is preliminary data.</text>
</comment>
<keyword evidence="9" id="KW-0560">Oxidoreductase</keyword>
<protein>
    <recommendedName>
        <fullName evidence="12">Cytochrome P450</fullName>
    </recommendedName>
</protein>
<evidence type="ECO:0000313" key="11">
    <source>
        <dbReference type="Proteomes" id="UP001432322"/>
    </source>
</evidence>
<evidence type="ECO:0000256" key="6">
    <source>
        <dbReference type="ARBA" id="ARBA00023004"/>
    </source>
</evidence>
<evidence type="ECO:0000256" key="7">
    <source>
        <dbReference type="ARBA" id="ARBA00023033"/>
    </source>
</evidence>
<dbReference type="InterPro" id="IPR050196">
    <property type="entry name" value="Cytochrome_P450_Monoox"/>
</dbReference>
<dbReference type="PRINTS" id="PR00465">
    <property type="entry name" value="EP450IV"/>
</dbReference>
<name>A0AAV5VS23_9BILA</name>
<sequence length="134" mass="15703">QAMRLFPPVPFVSRQLKSDFQQGKYLLPRNSQISISPYVVHRNESIYPNPTAYNPDNFLPERVAARNAYDYIPFSAGPRNCVGQKFAQFEEKIIMAWLLRRYRFTTKRTFESIRYATEAILRPIDGIVVDVEKR</sequence>
<dbReference type="AlphaFoldDB" id="A0AAV5VS23"/>
<evidence type="ECO:0000256" key="5">
    <source>
        <dbReference type="ARBA" id="ARBA00022723"/>
    </source>
</evidence>